<comment type="caution">
    <text evidence="1">The sequence shown here is derived from an EMBL/GenBank/DDBJ whole genome shotgun (WGS) entry which is preliminary data.</text>
</comment>
<protein>
    <submittedName>
        <fullName evidence="1">Uncharacterized protein</fullName>
    </submittedName>
</protein>
<gene>
    <name evidence="1" type="ORF">ACFQVC_32815</name>
</gene>
<evidence type="ECO:0000313" key="2">
    <source>
        <dbReference type="Proteomes" id="UP001596523"/>
    </source>
</evidence>
<evidence type="ECO:0000313" key="1">
    <source>
        <dbReference type="EMBL" id="MFC7308976.1"/>
    </source>
</evidence>
<keyword evidence="2" id="KW-1185">Reference proteome</keyword>
<dbReference type="RefSeq" id="WP_381837462.1">
    <property type="nucleotide sequence ID" value="NZ_JBHTCF010000018.1"/>
</dbReference>
<name>A0ABW2JTK7_9ACTN</name>
<proteinExistence type="predicted"/>
<accession>A0ABW2JTK7</accession>
<reference evidence="2" key="1">
    <citation type="journal article" date="2019" name="Int. J. Syst. Evol. Microbiol.">
        <title>The Global Catalogue of Microorganisms (GCM) 10K type strain sequencing project: providing services to taxonomists for standard genome sequencing and annotation.</title>
        <authorList>
            <consortium name="The Broad Institute Genomics Platform"/>
            <consortium name="The Broad Institute Genome Sequencing Center for Infectious Disease"/>
            <person name="Wu L."/>
            <person name="Ma J."/>
        </authorList>
    </citation>
    <scope>NUCLEOTIDE SEQUENCE [LARGE SCALE GENOMIC DNA]</scope>
    <source>
        <strain evidence="2">SYNS20</strain>
    </source>
</reference>
<dbReference type="EMBL" id="JBHTCF010000018">
    <property type="protein sequence ID" value="MFC7308976.1"/>
    <property type="molecule type" value="Genomic_DNA"/>
</dbReference>
<dbReference type="Proteomes" id="UP001596523">
    <property type="component" value="Unassembled WGS sequence"/>
</dbReference>
<organism evidence="1 2">
    <name type="scientific">Streptomyces monticola</name>
    <dbReference type="NCBI Taxonomy" id="2666263"/>
    <lineage>
        <taxon>Bacteria</taxon>
        <taxon>Bacillati</taxon>
        <taxon>Actinomycetota</taxon>
        <taxon>Actinomycetes</taxon>
        <taxon>Kitasatosporales</taxon>
        <taxon>Streptomycetaceae</taxon>
        <taxon>Streptomyces</taxon>
    </lineage>
</organism>
<sequence>MLDRLKFPLSLALADYQSCSLRDDGRLTAVGLWTTDGATARTSGEVRQCGPRRLWDTVENLARIFPGKALAREDFGLSVSPHGQRIWYGDQSETLWTLVEPSRLTAAT</sequence>